<keyword evidence="2" id="KW-0812">Transmembrane</keyword>
<dbReference type="AlphaFoldDB" id="A0A3R7MKB6"/>
<feature type="transmembrane region" description="Helical" evidence="2">
    <location>
        <begin position="227"/>
        <end position="247"/>
    </location>
</feature>
<evidence type="ECO:0000256" key="1">
    <source>
        <dbReference type="SAM" id="MobiDB-lite"/>
    </source>
</evidence>
<keyword evidence="3" id="KW-0732">Signal</keyword>
<evidence type="ECO:0000313" key="5">
    <source>
        <dbReference type="Proteomes" id="UP000283634"/>
    </source>
</evidence>
<organism evidence="4 5">
    <name type="scientific">Trypanosoma rangeli</name>
    <dbReference type="NCBI Taxonomy" id="5698"/>
    <lineage>
        <taxon>Eukaryota</taxon>
        <taxon>Discoba</taxon>
        <taxon>Euglenozoa</taxon>
        <taxon>Kinetoplastea</taxon>
        <taxon>Metakinetoplastina</taxon>
        <taxon>Trypanosomatida</taxon>
        <taxon>Trypanosomatidae</taxon>
        <taxon>Trypanosoma</taxon>
        <taxon>Herpetosoma</taxon>
    </lineage>
</organism>
<dbReference type="GeneID" id="40327268"/>
<gene>
    <name evidence="4" type="ORF">TraAM80_03335</name>
</gene>
<dbReference type="Proteomes" id="UP000283634">
    <property type="component" value="Unassembled WGS sequence"/>
</dbReference>
<accession>A0A3R7MKB6</accession>
<feature type="region of interest" description="Disordered" evidence="1">
    <location>
        <begin position="276"/>
        <end position="303"/>
    </location>
</feature>
<evidence type="ECO:0000313" key="4">
    <source>
        <dbReference type="EMBL" id="RNF07366.1"/>
    </source>
</evidence>
<sequence length="313" mass="33949">MLRLQLLLFLVAVLPSLRFPFLPACATQGAADVSASFAPFGGPAQKVEQYITIEEDATLLLIGSDLHYVAVAPRRYVEMVSRALQGDLTGCFCRPYPPKHQSPSARANSAASLDMTGGMDGCSITHLAVVSWFNGDPQQVAANFTWSLMIPFPDGGGRPTVVPPGTAVKLPNNCFTELHDVLEGLTRRPGRRSLQQRTVYFGMPLSDPTRKRSSGLFGEASFTNIPFWMALGVLVVSGLMVLVTVLFTSWRVTDGMEELGPTGVASNVVIPDSTRYGPWNNSRGDTEGKELGSSWRKGGAGRRPSNVLSFLRW</sequence>
<protein>
    <submittedName>
        <fullName evidence="4">Uncharacterized protein</fullName>
    </submittedName>
</protein>
<feature type="chain" id="PRO_5018783954" evidence="3">
    <location>
        <begin position="19"/>
        <end position="313"/>
    </location>
</feature>
<proteinExistence type="predicted"/>
<dbReference type="OrthoDB" id="252291at2759"/>
<dbReference type="VEuPathDB" id="TriTrypDB:TRSC58_06243"/>
<reference evidence="4 5" key="1">
    <citation type="journal article" date="2018" name="BMC Genomics">
        <title>Genomic comparison of Trypanosoma conorhini and Trypanosoma rangeli to Trypanosoma cruzi strains of high and low virulence.</title>
        <authorList>
            <person name="Bradwell K.R."/>
            <person name="Koparde V.N."/>
            <person name="Matveyev A.V."/>
            <person name="Serrano M.G."/>
            <person name="Alves J.M."/>
            <person name="Parikh H."/>
            <person name="Huang B."/>
            <person name="Lee V."/>
            <person name="Espinosa-Alvarez O."/>
            <person name="Ortiz P.A."/>
            <person name="Costa-Martins A.G."/>
            <person name="Teixeira M.M."/>
            <person name="Buck G.A."/>
        </authorList>
    </citation>
    <scope>NUCLEOTIDE SEQUENCE [LARGE SCALE GENOMIC DNA]</scope>
    <source>
        <strain evidence="4 5">AM80</strain>
    </source>
</reference>
<comment type="caution">
    <text evidence="4">The sequence shown here is derived from an EMBL/GenBank/DDBJ whole genome shotgun (WGS) entry which is preliminary data.</text>
</comment>
<name>A0A3R7MKB6_TRYRA</name>
<dbReference type="OMA" id="EQYITIE"/>
<evidence type="ECO:0000256" key="3">
    <source>
        <dbReference type="SAM" id="SignalP"/>
    </source>
</evidence>
<keyword evidence="5" id="KW-1185">Reference proteome</keyword>
<feature type="signal peptide" evidence="3">
    <location>
        <begin position="1"/>
        <end position="18"/>
    </location>
</feature>
<keyword evidence="2" id="KW-1133">Transmembrane helix</keyword>
<evidence type="ECO:0000256" key="2">
    <source>
        <dbReference type="SAM" id="Phobius"/>
    </source>
</evidence>
<dbReference type="EMBL" id="MKGL01000088">
    <property type="protein sequence ID" value="RNF07366.1"/>
    <property type="molecule type" value="Genomic_DNA"/>
</dbReference>
<keyword evidence="2" id="KW-0472">Membrane</keyword>
<dbReference type="RefSeq" id="XP_029239789.1">
    <property type="nucleotide sequence ID" value="XM_029380310.1"/>
</dbReference>